<dbReference type="EMBL" id="CP103300">
    <property type="protein sequence ID" value="UYM18084.1"/>
    <property type="molecule type" value="Genomic_DNA"/>
</dbReference>
<reference evidence="1" key="1">
    <citation type="submission" date="2022-10" db="EMBL/GenBank/DDBJ databases">
        <title>Completed Genome Sequence of two octocoral isolated bacterium, Endozoicomonas euniceicola EF212T and Endozoicomonas gorgoniicola PS125T.</title>
        <authorList>
            <person name="Chiou Y.-J."/>
            <person name="Chen Y.-H."/>
        </authorList>
    </citation>
    <scope>NUCLEOTIDE SEQUENCE</scope>
    <source>
        <strain evidence="1">EF212</strain>
    </source>
</reference>
<organism evidence="1 2">
    <name type="scientific">Endozoicomonas euniceicola</name>
    <dbReference type="NCBI Taxonomy" id="1234143"/>
    <lineage>
        <taxon>Bacteria</taxon>
        <taxon>Pseudomonadati</taxon>
        <taxon>Pseudomonadota</taxon>
        <taxon>Gammaproteobacteria</taxon>
        <taxon>Oceanospirillales</taxon>
        <taxon>Endozoicomonadaceae</taxon>
        <taxon>Endozoicomonas</taxon>
    </lineage>
</organism>
<dbReference type="RefSeq" id="WP_262600853.1">
    <property type="nucleotide sequence ID" value="NZ_CP103300.1"/>
</dbReference>
<accession>A0ABY6H0B8</accession>
<sequence>MSVDLFDLRQGDILLMHRAGSDATKELIHSHAAVIALENEGDTGIPLVFDIIGAYGFQRIPMPRSRQLLWSVFRLKVEDIGRKVASTGSLWLGNSEVIESQRDCSPPYRVRLLIS</sequence>
<protein>
    <submittedName>
        <fullName evidence="1">Uncharacterized protein</fullName>
    </submittedName>
</protein>
<evidence type="ECO:0000313" key="2">
    <source>
        <dbReference type="Proteomes" id="UP001163255"/>
    </source>
</evidence>
<dbReference type="Proteomes" id="UP001163255">
    <property type="component" value="Chromosome"/>
</dbReference>
<gene>
    <name evidence="1" type="ORF">NX720_09315</name>
</gene>
<proteinExistence type="predicted"/>
<evidence type="ECO:0000313" key="1">
    <source>
        <dbReference type="EMBL" id="UYM18084.1"/>
    </source>
</evidence>
<keyword evidence="2" id="KW-1185">Reference proteome</keyword>
<name>A0ABY6H0B8_9GAMM</name>